<protein>
    <submittedName>
        <fullName evidence="1">Uncharacterized protein</fullName>
    </submittedName>
</protein>
<gene>
    <name evidence="1" type="ORF">AS033_13140</name>
    <name evidence="2" type="ORF">RSA11_12400</name>
    <name evidence="3" type="ORF">SZL87_14700</name>
</gene>
<evidence type="ECO:0000313" key="5">
    <source>
        <dbReference type="Proteomes" id="UP000072605"/>
    </source>
</evidence>
<dbReference type="Proteomes" id="UP000072605">
    <property type="component" value="Unassembled WGS sequence"/>
</dbReference>
<dbReference type="RefSeq" id="WP_023467130.1">
    <property type="nucleotide sequence ID" value="NZ_FMYN01000005.1"/>
</dbReference>
<evidence type="ECO:0000313" key="3">
    <source>
        <dbReference type="EMBL" id="MEI4463672.1"/>
    </source>
</evidence>
<proteinExistence type="predicted"/>
<dbReference type="EMBL" id="LNQL01000005">
    <property type="protein sequence ID" value="KSU48080.1"/>
    <property type="molecule type" value="Genomic_DNA"/>
</dbReference>
<evidence type="ECO:0000313" key="6">
    <source>
        <dbReference type="Proteomes" id="UP001387110"/>
    </source>
</evidence>
<reference evidence="2 5" key="2">
    <citation type="journal article" date="2016" name="Front. Microbiol.">
        <title>Genomic Resource of Rice Seed Associated Bacteria.</title>
        <authorList>
            <person name="Midha S."/>
            <person name="Bansal K."/>
            <person name="Sharma S."/>
            <person name="Kumar N."/>
            <person name="Patil P.P."/>
            <person name="Chaudhry V."/>
            <person name="Patil P.B."/>
        </authorList>
    </citation>
    <scope>NUCLEOTIDE SEQUENCE [LARGE SCALE GENOMIC DNA]</scope>
    <source>
        <strain evidence="2 5">RSA11</strain>
    </source>
</reference>
<sequence>MIPVYEERIMSDLFSSTNNPSYGLPTLPESETDWLTVEIQTRIVKDAEHRLGTLNREEERV</sequence>
<comment type="caution">
    <text evidence="1">The sequence shown here is derived from an EMBL/GenBank/DDBJ whole genome shotgun (WGS) entry which is preliminary data.</text>
</comment>
<keyword evidence="6" id="KW-1185">Reference proteome</keyword>
<accession>A0A0V8GCQ2</accession>
<dbReference type="Proteomes" id="UP000053797">
    <property type="component" value="Unassembled WGS sequence"/>
</dbReference>
<dbReference type="EMBL" id="LDQV01000028">
    <property type="protein sequence ID" value="KTR26002.1"/>
    <property type="molecule type" value="Genomic_DNA"/>
</dbReference>
<dbReference type="OrthoDB" id="2354990at2"/>
<dbReference type="GeneID" id="90838322"/>
<reference evidence="3 6" key="3">
    <citation type="submission" date="2023-12" db="EMBL/GenBank/DDBJ databases">
        <authorList>
            <person name="Easwaran N."/>
            <person name="Lazarus H.P.S."/>
        </authorList>
    </citation>
    <scope>NUCLEOTIDE SEQUENCE [LARGE SCALE GENOMIC DNA]</scope>
    <source>
        <strain evidence="3 6">VIT-2023</strain>
    </source>
</reference>
<name>A0A0V8GCQ2_9BACL</name>
<evidence type="ECO:0000313" key="4">
    <source>
        <dbReference type="Proteomes" id="UP000053797"/>
    </source>
</evidence>
<dbReference type="Proteomes" id="UP001387110">
    <property type="component" value="Unassembled WGS sequence"/>
</dbReference>
<dbReference type="EMBL" id="JBAWKY010000005">
    <property type="protein sequence ID" value="MEI4463672.1"/>
    <property type="molecule type" value="Genomic_DNA"/>
</dbReference>
<dbReference type="AlphaFoldDB" id="A0A0V8GCQ2"/>
<reference evidence="1 4" key="1">
    <citation type="journal article" date="2015" name="Int. J. Syst. Evol. Microbiol.">
        <title>Exiguobacterium enclense sp. nov., isolated from sediment.</title>
        <authorList>
            <person name="Dastager S.G."/>
            <person name="Mawlankar R."/>
            <person name="Sonalkar V.V."/>
            <person name="Thorat M.N."/>
            <person name="Mual P."/>
            <person name="Verma A."/>
            <person name="Krishnamurthi S."/>
            <person name="Tang S.K."/>
            <person name="Li W.J."/>
        </authorList>
    </citation>
    <scope>NUCLEOTIDE SEQUENCE [LARGE SCALE GENOMIC DNA]</scope>
    <source>
        <strain evidence="1 4">NIO-1109</strain>
    </source>
</reference>
<evidence type="ECO:0000313" key="2">
    <source>
        <dbReference type="EMBL" id="KTR26002.1"/>
    </source>
</evidence>
<organism evidence="1 4">
    <name type="scientific">Exiguobacterium indicum</name>
    <dbReference type="NCBI Taxonomy" id="296995"/>
    <lineage>
        <taxon>Bacteria</taxon>
        <taxon>Bacillati</taxon>
        <taxon>Bacillota</taxon>
        <taxon>Bacilli</taxon>
        <taxon>Bacillales</taxon>
        <taxon>Bacillales Family XII. Incertae Sedis</taxon>
        <taxon>Exiguobacterium</taxon>
    </lineage>
</organism>
<evidence type="ECO:0000313" key="1">
    <source>
        <dbReference type="EMBL" id="KSU48080.1"/>
    </source>
</evidence>